<name>A0ABX5PY02_9FLAO</name>
<dbReference type="Proteomes" id="UP000248584">
    <property type="component" value="Unassembled WGS sequence"/>
</dbReference>
<evidence type="ECO:0000313" key="1">
    <source>
        <dbReference type="EMBL" id="PZX40815.1"/>
    </source>
</evidence>
<sequence>MKLKLLICFLIFFTGQLYGQTYEYLGLLKLPDSSLIPYKLDFKEIDGKIYGYSYTDLNGQHETKSKVVGRYDKKENLLEFREVELVYTKSNMAETSFCNVYFNGNMRRLNGKSKIEGKFKGYYDDLTSCINGELFMSAAEKIQKRNEKFQRKIDRTKRVPDSIKEKINLDKMFNRYAKNDLKGGEQLNILWEDQYLKLVIWDDGEVDGDQIDLTINGNRILNAYSPVSKKKEMILTLKDSVNTISLKAINLGKKPPNTAKIQFVDESGEIIDLASNLQLDEEVRFVFYKEKPKVKKP</sequence>
<evidence type="ECO:0000313" key="2">
    <source>
        <dbReference type="Proteomes" id="UP000248584"/>
    </source>
</evidence>
<dbReference type="EMBL" id="QKZR01000002">
    <property type="protein sequence ID" value="PZX40815.1"/>
    <property type="molecule type" value="Genomic_DNA"/>
</dbReference>
<keyword evidence="2" id="KW-1185">Reference proteome</keyword>
<dbReference type="RefSeq" id="WP_015362777.1">
    <property type="nucleotide sequence ID" value="NZ_QKZR01000002.1"/>
</dbReference>
<comment type="caution">
    <text evidence="1">The sequence shown here is derived from an EMBL/GenBank/DDBJ whole genome shotgun (WGS) entry which is preliminary data.</text>
</comment>
<gene>
    <name evidence="1" type="ORF">LX97_01588</name>
</gene>
<protein>
    <recommendedName>
        <fullName evidence="3">MORN repeat protein</fullName>
    </recommendedName>
</protein>
<proteinExistence type="predicted"/>
<evidence type="ECO:0008006" key="3">
    <source>
        <dbReference type="Google" id="ProtNLM"/>
    </source>
</evidence>
<organism evidence="1 2">
    <name type="scientific">Nonlabens dokdonensis</name>
    <dbReference type="NCBI Taxonomy" id="328515"/>
    <lineage>
        <taxon>Bacteria</taxon>
        <taxon>Pseudomonadati</taxon>
        <taxon>Bacteroidota</taxon>
        <taxon>Flavobacteriia</taxon>
        <taxon>Flavobacteriales</taxon>
        <taxon>Flavobacteriaceae</taxon>
        <taxon>Nonlabens</taxon>
    </lineage>
</organism>
<reference evidence="1 2" key="1">
    <citation type="submission" date="2018-06" db="EMBL/GenBank/DDBJ databases">
        <title>Genomic Encyclopedia of Archaeal and Bacterial Type Strains, Phase II (KMG-II): from individual species to whole genera.</title>
        <authorList>
            <person name="Goeker M."/>
        </authorList>
    </citation>
    <scope>NUCLEOTIDE SEQUENCE [LARGE SCALE GENOMIC DNA]</scope>
    <source>
        <strain evidence="1 2">DSM 17205</strain>
    </source>
</reference>
<accession>A0ABX5PY02</accession>